<dbReference type="RefSeq" id="WP_337092693.1">
    <property type="nucleotide sequence ID" value="NZ_JAPYKO010000004.1"/>
</dbReference>
<dbReference type="EMBL" id="JAPYKO010000004">
    <property type="protein sequence ID" value="MEI9402353.1"/>
    <property type="molecule type" value="Genomic_DNA"/>
</dbReference>
<dbReference type="Proteomes" id="UP001366503">
    <property type="component" value="Unassembled WGS sequence"/>
</dbReference>
<accession>A0ABU8KAW5</accession>
<evidence type="ECO:0000313" key="1">
    <source>
        <dbReference type="EMBL" id="MEI9402353.1"/>
    </source>
</evidence>
<evidence type="ECO:0000313" key="2">
    <source>
        <dbReference type="Proteomes" id="UP001366503"/>
    </source>
</evidence>
<name>A0ABU8KAW5_9HYPH</name>
<gene>
    <name evidence="1" type="ORF">O7A05_09270</name>
</gene>
<keyword evidence="2" id="KW-1185">Reference proteome</keyword>
<comment type="caution">
    <text evidence="1">The sequence shown here is derived from an EMBL/GenBank/DDBJ whole genome shotgun (WGS) entry which is preliminary data.</text>
</comment>
<protein>
    <submittedName>
        <fullName evidence="1">Uncharacterized protein</fullName>
    </submittedName>
</protein>
<organism evidence="1 2">
    <name type="scientific">Mesorhizobium argentiipisi</name>
    <dbReference type="NCBI Taxonomy" id="3015175"/>
    <lineage>
        <taxon>Bacteria</taxon>
        <taxon>Pseudomonadati</taxon>
        <taxon>Pseudomonadota</taxon>
        <taxon>Alphaproteobacteria</taxon>
        <taxon>Hyphomicrobiales</taxon>
        <taxon>Phyllobacteriaceae</taxon>
        <taxon>Mesorhizobium</taxon>
    </lineage>
</organism>
<reference evidence="1 2" key="1">
    <citation type="submission" date="2022-12" db="EMBL/GenBank/DDBJ databases">
        <authorList>
            <person name="Muema E."/>
        </authorList>
    </citation>
    <scope>NUCLEOTIDE SEQUENCE [LARGE SCALE GENOMIC DNA]</scope>
    <source>
        <strain evidence="2">1330</strain>
    </source>
</reference>
<sequence>MSVGAEVYTRTVKVLDAYERAALVRDNDTGREGWISLAHADLSPAGPLHVLTVSVEVAREAGLLPN</sequence>
<proteinExistence type="predicted"/>